<dbReference type="CDD" id="cd11325">
    <property type="entry name" value="AmyAc_GTHase"/>
    <property type="match status" value="1"/>
</dbReference>
<dbReference type="CDD" id="cd02853">
    <property type="entry name" value="E_set_MTHase_like_N"/>
    <property type="match status" value="1"/>
</dbReference>
<evidence type="ECO:0000256" key="1">
    <source>
        <dbReference type="ARBA" id="ARBA00004496"/>
    </source>
</evidence>
<evidence type="ECO:0000256" key="5">
    <source>
        <dbReference type="ARBA" id="ARBA00015938"/>
    </source>
</evidence>
<protein>
    <recommendedName>
        <fullName evidence="5 13">Malto-oligosyltrehalose trehalohydrolase</fullName>
        <shortName evidence="14">MTHase</shortName>
        <ecNumber evidence="4 13">3.2.1.141</ecNumber>
    </recommendedName>
    <alternativeName>
        <fullName evidence="11 14">4-alpha-D-((1-&gt;4)-alpha-D-glucano)trehalose trehalohydrolase</fullName>
    </alternativeName>
    <alternativeName>
        <fullName evidence="10 14">Maltooligosyl trehalose trehalohydrolase</fullName>
    </alternativeName>
</protein>
<dbReference type="EMBL" id="LR134350">
    <property type="protein sequence ID" value="VEG25890.1"/>
    <property type="molecule type" value="Genomic_DNA"/>
</dbReference>
<evidence type="ECO:0000256" key="12">
    <source>
        <dbReference type="ARBA" id="ARBA00034013"/>
    </source>
</evidence>
<feature type="compositionally biased region" description="Basic and acidic residues" evidence="18">
    <location>
        <begin position="66"/>
        <end position="78"/>
    </location>
</feature>
<evidence type="ECO:0000256" key="11">
    <source>
        <dbReference type="ARBA" id="ARBA00033284"/>
    </source>
</evidence>
<dbReference type="PIRSF" id="PIRSF006337">
    <property type="entry name" value="Trehalose_TreZ"/>
    <property type="match status" value="1"/>
</dbReference>
<dbReference type="Gene3D" id="3.20.20.80">
    <property type="entry name" value="Glycosidases"/>
    <property type="match status" value="1"/>
</dbReference>
<evidence type="ECO:0000256" key="9">
    <source>
        <dbReference type="ARBA" id="ARBA00023295"/>
    </source>
</evidence>
<feature type="domain" description="Glycosyl hydrolase family 13 catalytic" evidence="19">
    <location>
        <begin position="121"/>
        <end position="472"/>
    </location>
</feature>
<evidence type="ECO:0000313" key="20">
    <source>
        <dbReference type="EMBL" id="VEG25890.1"/>
    </source>
</evidence>
<dbReference type="InterPro" id="IPR014756">
    <property type="entry name" value="Ig_E-set"/>
</dbReference>
<dbReference type="NCBIfam" id="TIGR02402">
    <property type="entry name" value="trehalose_TreZ"/>
    <property type="match status" value="1"/>
</dbReference>
<dbReference type="AlphaFoldDB" id="A0A448HDV8"/>
<dbReference type="GO" id="GO:0005737">
    <property type="term" value="C:cytoplasm"/>
    <property type="evidence" value="ECO:0007669"/>
    <property type="project" value="UniProtKB-SubCell"/>
</dbReference>
<dbReference type="InterPro" id="IPR017853">
    <property type="entry name" value="GH"/>
</dbReference>
<evidence type="ECO:0000256" key="3">
    <source>
        <dbReference type="ARBA" id="ARBA00008061"/>
    </source>
</evidence>
<dbReference type="Pfam" id="PF00128">
    <property type="entry name" value="Alpha-amylase"/>
    <property type="match status" value="1"/>
</dbReference>
<feature type="binding site" evidence="16">
    <location>
        <begin position="335"/>
        <end position="339"/>
    </location>
    <ligand>
        <name>substrate</name>
    </ligand>
</feature>
<sequence>MSPAPGPTTWRSPALPLGPQVPVWAPRARRLTLHLPGRGELIDMEPRPGGWWVSPRPLEPGTDYALRLDEDPADRPDPRSPWQPYGVHGASRTVDTSSWDEDLWTDSHWQGMDLLGSVVYELHVGTFTPAGTLEAAAERLGYLAQLGVDVVELMPLAPVPGHAGWGYDGVSLWAVHEPYGGPEALARFVDVAHRHGIGVCLDVVYNHLGPSGNYLGLFGPYFTAAHTTPWGEAVNYDQEGSTQVRAWVIDAALRWLRDFHVDALRLDAIHEIADDSPRHVLAELADAVAGLSAELGRPLSLVAESDLNDVGVITATDQAPPAAVASLGMTAQWADDVHHALHSRLTGESQGYYGDFAQEGAWATTTQGAFLHAGTWSTFRGRAWGAPVPEGTDPRRFVVFGSNHDQVGNRALGDRPSSTLDDDALAAQAALVLLSPYTPMLFMGEEWGTRRPFRFFTDHPEEDLAATVRDGRRREFADFGWQAEQIPDPQDPATRTVSVLDWSEQDQPGHSRMLAWYRQMTALRRRLSLGGPGVSWPRAQDTGDALVLEVDLPDQDDRLVVVVNLGHDDLELSTVLPDAQEPELLAAWRPGPAELLPPGQTLALRVGS</sequence>
<keyword evidence="6" id="KW-0963">Cytoplasm</keyword>
<evidence type="ECO:0000256" key="14">
    <source>
        <dbReference type="PIRNR" id="PIRNR006337"/>
    </source>
</evidence>
<evidence type="ECO:0000256" key="13">
    <source>
        <dbReference type="NCBIfam" id="TIGR02402"/>
    </source>
</evidence>
<evidence type="ECO:0000256" key="15">
    <source>
        <dbReference type="PIRSR" id="PIRSR006337-1"/>
    </source>
</evidence>
<dbReference type="OrthoDB" id="9800174at2"/>
<evidence type="ECO:0000256" key="6">
    <source>
        <dbReference type="ARBA" id="ARBA00022490"/>
    </source>
</evidence>
<comment type="pathway">
    <text evidence="2 14">Glycan biosynthesis; trehalose biosynthesis.</text>
</comment>
<dbReference type="Proteomes" id="UP000266895">
    <property type="component" value="Chromosome"/>
</dbReference>
<keyword evidence="21" id="KW-1185">Reference proteome</keyword>
<feature type="binding site" evidence="16">
    <location>
        <begin position="404"/>
        <end position="409"/>
    </location>
    <ligand>
        <name>substrate</name>
    </ligand>
</feature>
<dbReference type="Gene3D" id="1.10.10.760">
    <property type="entry name" value="E-set domains of sugar-utilizing enzymes"/>
    <property type="match status" value="1"/>
</dbReference>
<evidence type="ECO:0000313" key="21">
    <source>
        <dbReference type="Proteomes" id="UP000266895"/>
    </source>
</evidence>
<name>A0A448HDV8_9ACTO</name>
<dbReference type="PANTHER" id="PTHR43651:SF11">
    <property type="entry name" value="MALTO-OLIGOSYLTREHALOSE TREHALOHYDROLASE"/>
    <property type="match status" value="1"/>
</dbReference>
<dbReference type="GO" id="GO:0033942">
    <property type="term" value="F:4-alpha-D-(1-&gt;4)-alpha-D-glucanotrehalose trehalohydrolase activity"/>
    <property type="evidence" value="ECO:0007669"/>
    <property type="project" value="UniProtKB-EC"/>
</dbReference>
<dbReference type="SUPFAM" id="SSF51445">
    <property type="entry name" value="(Trans)glycosidases"/>
    <property type="match status" value="1"/>
</dbReference>
<evidence type="ECO:0000256" key="18">
    <source>
        <dbReference type="SAM" id="MobiDB-lite"/>
    </source>
</evidence>
<dbReference type="Gene3D" id="2.60.40.10">
    <property type="entry name" value="Immunoglobulins"/>
    <property type="match status" value="1"/>
</dbReference>
<proteinExistence type="inferred from homology"/>
<keyword evidence="9 14" id="KW-0326">Glycosidase</keyword>
<feature type="region of interest" description="Disordered" evidence="18">
    <location>
        <begin position="66"/>
        <end position="91"/>
    </location>
</feature>
<dbReference type="RefSeq" id="WP_126381366.1">
    <property type="nucleotide sequence ID" value="NZ_LR134350.1"/>
</dbReference>
<evidence type="ECO:0000259" key="19">
    <source>
        <dbReference type="SMART" id="SM00642"/>
    </source>
</evidence>
<comment type="subcellular location">
    <subcellularLocation>
        <location evidence="1 15">Cytoplasm</location>
    </subcellularLocation>
</comment>
<dbReference type="InterPro" id="IPR013783">
    <property type="entry name" value="Ig-like_fold"/>
</dbReference>
<dbReference type="SUPFAM" id="SSF81296">
    <property type="entry name" value="E set domains"/>
    <property type="match status" value="1"/>
</dbReference>
<feature type="active site" description="Nucleophile" evidence="15">
    <location>
        <position position="267"/>
    </location>
</feature>
<evidence type="ECO:0000256" key="4">
    <source>
        <dbReference type="ARBA" id="ARBA00012268"/>
    </source>
</evidence>
<organism evidence="20 21">
    <name type="scientific">Actinomyces howellii</name>
    <dbReference type="NCBI Taxonomy" id="52771"/>
    <lineage>
        <taxon>Bacteria</taxon>
        <taxon>Bacillati</taxon>
        <taxon>Actinomycetota</taxon>
        <taxon>Actinomycetes</taxon>
        <taxon>Actinomycetales</taxon>
        <taxon>Actinomycetaceae</taxon>
        <taxon>Actinomyces</taxon>
    </lineage>
</organism>
<feature type="binding site" evidence="16">
    <location>
        <begin position="265"/>
        <end position="270"/>
    </location>
    <ligand>
        <name>substrate</name>
    </ligand>
</feature>
<comment type="catalytic activity">
    <reaction evidence="12 14">
        <text>hydrolysis of (1-&gt;4)-alpha-D-glucosidic linkage in 4-alpha-D-[(1-&gt;4)-alpha-D-glucanosyl]n trehalose to yield trehalose and (1-&gt;4)-alpha-D-glucan.</text>
        <dbReference type="EC" id="3.2.1.141"/>
    </reaction>
</comment>
<evidence type="ECO:0000256" key="7">
    <source>
        <dbReference type="ARBA" id="ARBA00022801"/>
    </source>
</evidence>
<comment type="similarity">
    <text evidence="3 14">Belongs to the glycosyl hydrolase 13 family.</text>
</comment>
<dbReference type="InterPro" id="IPR012768">
    <property type="entry name" value="Trehalose_TreZ"/>
</dbReference>
<dbReference type="GO" id="GO:0005992">
    <property type="term" value="P:trehalose biosynthetic process"/>
    <property type="evidence" value="ECO:0007669"/>
    <property type="project" value="UniProtKB-UniRule"/>
</dbReference>
<dbReference type="EC" id="3.2.1.141" evidence="4 13"/>
<dbReference type="UniPathway" id="UPA00299"/>
<evidence type="ECO:0000256" key="16">
    <source>
        <dbReference type="PIRSR" id="PIRSR006337-2"/>
    </source>
</evidence>
<dbReference type="KEGG" id="ahw:NCTC11636_00255"/>
<evidence type="ECO:0000256" key="10">
    <source>
        <dbReference type="ARBA" id="ARBA00032057"/>
    </source>
</evidence>
<evidence type="ECO:0000256" key="2">
    <source>
        <dbReference type="ARBA" id="ARBA00005199"/>
    </source>
</evidence>
<keyword evidence="8" id="KW-0119">Carbohydrate metabolism</keyword>
<dbReference type="InterPro" id="IPR006047">
    <property type="entry name" value="GH13_cat_dom"/>
</dbReference>
<dbReference type="SMART" id="SM00642">
    <property type="entry name" value="Aamy"/>
    <property type="match status" value="1"/>
</dbReference>
<accession>A0A448HDV8</accession>
<feature type="site" description="Transition state stabilizer" evidence="17">
    <location>
        <position position="405"/>
    </location>
</feature>
<dbReference type="InterPro" id="IPR044901">
    <property type="entry name" value="Trehalose_TreZ_E-set_sf"/>
</dbReference>
<evidence type="ECO:0000256" key="8">
    <source>
        <dbReference type="ARBA" id="ARBA00023277"/>
    </source>
</evidence>
<gene>
    <name evidence="20" type="primary">treZ</name>
    <name evidence="20" type="ORF">NCTC11636_00255</name>
</gene>
<feature type="active site" description="Proton donor" evidence="15">
    <location>
        <position position="304"/>
    </location>
</feature>
<dbReference type="PANTHER" id="PTHR43651">
    <property type="entry name" value="1,4-ALPHA-GLUCAN-BRANCHING ENZYME"/>
    <property type="match status" value="1"/>
</dbReference>
<evidence type="ECO:0000256" key="17">
    <source>
        <dbReference type="PIRSR" id="PIRSR006337-3"/>
    </source>
</evidence>
<reference evidence="20 21" key="1">
    <citation type="submission" date="2018-12" db="EMBL/GenBank/DDBJ databases">
        <authorList>
            <consortium name="Pathogen Informatics"/>
        </authorList>
    </citation>
    <scope>NUCLEOTIDE SEQUENCE [LARGE SCALE GENOMIC DNA]</scope>
    <source>
        <strain evidence="20 21">NCTC11636</strain>
    </source>
</reference>
<keyword evidence="7 14" id="KW-0378">Hydrolase</keyword>